<dbReference type="EMBL" id="JAAGAB010000002">
    <property type="protein sequence ID" value="NDV01321.1"/>
    <property type="molecule type" value="Genomic_DNA"/>
</dbReference>
<dbReference type="Pfam" id="PF01497">
    <property type="entry name" value="Peripla_BP_2"/>
    <property type="match status" value="1"/>
</dbReference>
<feature type="domain" description="Fe/B12 periplasmic-binding" evidence="7">
    <location>
        <begin position="42"/>
        <end position="303"/>
    </location>
</feature>
<dbReference type="PROSITE" id="PS50983">
    <property type="entry name" value="FE_B12_PBP"/>
    <property type="match status" value="1"/>
</dbReference>
<dbReference type="AlphaFoldDB" id="A0A6B2JIU0"/>
<dbReference type="InterPro" id="IPR051313">
    <property type="entry name" value="Bact_iron-sidero_bind"/>
</dbReference>
<dbReference type="InterPro" id="IPR033870">
    <property type="entry name" value="FatB"/>
</dbReference>
<evidence type="ECO:0000256" key="6">
    <source>
        <dbReference type="SAM" id="SignalP"/>
    </source>
</evidence>
<evidence type="ECO:0000256" key="2">
    <source>
        <dbReference type="ARBA" id="ARBA00008814"/>
    </source>
</evidence>
<evidence type="ECO:0000256" key="1">
    <source>
        <dbReference type="ARBA" id="ARBA00004196"/>
    </source>
</evidence>
<dbReference type="PANTHER" id="PTHR30532:SF28">
    <property type="entry name" value="PETROBACTIN-BINDING PROTEIN YCLQ"/>
    <property type="match status" value="1"/>
</dbReference>
<protein>
    <submittedName>
        <fullName evidence="8">Siderophore ABC transporter substrate-binding protein</fullName>
    </submittedName>
</protein>
<sequence length="304" mass="31891">MTRMFSTTCAAALAAFAAAPALADIEVQTYTGPVTVAENPETVVVYDMPALDNLDALGVPVAGSIAPIYVDYLQGYEGEMGTLFEPDYEALHALSPDLVIAGGRSSSVAGDLNDVAPTIDMTLWGDDVLAAMEEQLTAYGAIFGKEAEAEQLIANIEAQLAETRAAVEGQGDGLILMTNGPNISVYGPGSRFGYLYDAIGLTPAISAEDIESEEATHGDAISFEFIAEADPDWLLVLDRAAAIGSGDQSAEATLDNAIMRETSVWQDGRVVYLNSADLYIAMGGYTSTMTTLELIEDVFAGAGS</sequence>
<dbReference type="Proteomes" id="UP000474757">
    <property type="component" value="Unassembled WGS sequence"/>
</dbReference>
<dbReference type="GO" id="GO:0030288">
    <property type="term" value="C:outer membrane-bounded periplasmic space"/>
    <property type="evidence" value="ECO:0007669"/>
    <property type="project" value="TreeGrafter"/>
</dbReference>
<keyword evidence="9" id="KW-1185">Reference proteome</keyword>
<evidence type="ECO:0000256" key="3">
    <source>
        <dbReference type="ARBA" id="ARBA00022448"/>
    </source>
</evidence>
<dbReference type="InterPro" id="IPR002491">
    <property type="entry name" value="ABC_transptr_periplasmic_BD"/>
</dbReference>
<evidence type="ECO:0000256" key="4">
    <source>
        <dbReference type="ARBA" id="ARBA00022496"/>
    </source>
</evidence>
<keyword evidence="4" id="KW-0410">Iron transport</keyword>
<reference evidence="8 9" key="1">
    <citation type="submission" date="2020-02" db="EMBL/GenBank/DDBJ databases">
        <title>Pseudoroseicyclus tamarix, sp. nov., isolated from offshore sediment of a Tamarix chinensis forest.</title>
        <authorList>
            <person name="Gai Y."/>
        </authorList>
    </citation>
    <scope>NUCLEOTIDE SEQUENCE [LARGE SCALE GENOMIC DNA]</scope>
    <source>
        <strain evidence="8 9">CLL3-39</strain>
    </source>
</reference>
<evidence type="ECO:0000313" key="9">
    <source>
        <dbReference type="Proteomes" id="UP000474757"/>
    </source>
</evidence>
<keyword evidence="5 6" id="KW-0732">Signal</keyword>
<organism evidence="8 9">
    <name type="scientific">Pseudoroseicyclus tamaricis</name>
    <dbReference type="NCBI Taxonomy" id="2705421"/>
    <lineage>
        <taxon>Bacteria</taxon>
        <taxon>Pseudomonadati</taxon>
        <taxon>Pseudomonadota</taxon>
        <taxon>Alphaproteobacteria</taxon>
        <taxon>Rhodobacterales</taxon>
        <taxon>Paracoccaceae</taxon>
        <taxon>Pseudoroseicyclus</taxon>
    </lineage>
</organism>
<keyword evidence="4" id="KW-0408">Iron</keyword>
<dbReference type="CDD" id="cd01140">
    <property type="entry name" value="FatB"/>
    <property type="match status" value="1"/>
</dbReference>
<feature type="chain" id="PRO_5025413259" evidence="6">
    <location>
        <begin position="24"/>
        <end position="304"/>
    </location>
</feature>
<gene>
    <name evidence="8" type="ORF">GZA08_10130</name>
</gene>
<proteinExistence type="inferred from homology"/>
<dbReference type="PANTHER" id="PTHR30532">
    <property type="entry name" value="IRON III DICITRATE-BINDING PERIPLASMIC PROTEIN"/>
    <property type="match status" value="1"/>
</dbReference>
<evidence type="ECO:0000259" key="7">
    <source>
        <dbReference type="PROSITE" id="PS50983"/>
    </source>
</evidence>
<name>A0A6B2JIU0_9RHOB</name>
<feature type="signal peptide" evidence="6">
    <location>
        <begin position="1"/>
        <end position="23"/>
    </location>
</feature>
<dbReference type="GO" id="GO:1901678">
    <property type="term" value="P:iron coordination entity transport"/>
    <property type="evidence" value="ECO:0007669"/>
    <property type="project" value="UniProtKB-ARBA"/>
</dbReference>
<keyword evidence="4" id="KW-0406">Ion transport</keyword>
<evidence type="ECO:0000256" key="5">
    <source>
        <dbReference type="ARBA" id="ARBA00022729"/>
    </source>
</evidence>
<accession>A0A6B2JIU0</accession>
<comment type="caution">
    <text evidence="8">The sequence shown here is derived from an EMBL/GenBank/DDBJ whole genome shotgun (WGS) entry which is preliminary data.</text>
</comment>
<comment type="subcellular location">
    <subcellularLocation>
        <location evidence="1">Cell envelope</location>
    </subcellularLocation>
</comment>
<dbReference type="Gene3D" id="3.40.50.1980">
    <property type="entry name" value="Nitrogenase molybdenum iron protein domain"/>
    <property type="match status" value="2"/>
</dbReference>
<dbReference type="RefSeq" id="WP_163892980.1">
    <property type="nucleotide sequence ID" value="NZ_JAAFYS010000002.1"/>
</dbReference>
<keyword evidence="3" id="KW-0813">Transport</keyword>
<comment type="similarity">
    <text evidence="2">Belongs to the bacterial solute-binding protein 8 family.</text>
</comment>
<evidence type="ECO:0000313" key="8">
    <source>
        <dbReference type="EMBL" id="NDV01321.1"/>
    </source>
</evidence>
<dbReference type="SUPFAM" id="SSF53807">
    <property type="entry name" value="Helical backbone' metal receptor"/>
    <property type="match status" value="1"/>
</dbReference>